<dbReference type="SUPFAM" id="SSF51395">
    <property type="entry name" value="FMN-linked oxidoreductases"/>
    <property type="match status" value="1"/>
</dbReference>
<protein>
    <submittedName>
        <fullName evidence="1">Unnamed protein product</fullName>
    </submittedName>
</protein>
<sequence length="137" mass="15128">MGSSDNAEMFTYAFNRLSEHGLAYLAMLDGFGFGYMTQGPLLTVFDAKTAFKGTIVANNSYIRDVAEGVTRSGAADLVGFARLFISNPDLVERFKNDWHINPLPDHAFLWDASKGDEGYNTFQTYKVVNQQNPASVA</sequence>
<dbReference type="PANTHER" id="PTHR22893">
    <property type="entry name" value="NADH OXIDOREDUCTASE-RELATED"/>
    <property type="match status" value="1"/>
</dbReference>
<dbReference type="GO" id="GO:0016491">
    <property type="term" value="F:oxidoreductase activity"/>
    <property type="evidence" value="ECO:0007669"/>
    <property type="project" value="InterPro"/>
</dbReference>
<dbReference type="Gene3D" id="3.20.20.70">
    <property type="entry name" value="Aldolase class I"/>
    <property type="match status" value="1"/>
</dbReference>
<comment type="caution">
    <text evidence="1">The sequence shown here is derived from an EMBL/GenBank/DDBJ whole genome shotgun (WGS) entry which is preliminary data.</text>
</comment>
<dbReference type="GO" id="GO:0010181">
    <property type="term" value="F:FMN binding"/>
    <property type="evidence" value="ECO:0007669"/>
    <property type="project" value="InterPro"/>
</dbReference>
<dbReference type="AlphaFoldDB" id="A0A9W7CV84"/>
<dbReference type="OrthoDB" id="1663137at2759"/>
<dbReference type="EMBL" id="BSXT01001204">
    <property type="protein sequence ID" value="GMF39956.1"/>
    <property type="molecule type" value="Genomic_DNA"/>
</dbReference>
<dbReference type="InterPro" id="IPR045247">
    <property type="entry name" value="Oye-like"/>
</dbReference>
<evidence type="ECO:0000313" key="1">
    <source>
        <dbReference type="EMBL" id="GMF39956.1"/>
    </source>
</evidence>
<keyword evidence="2" id="KW-1185">Reference proteome</keyword>
<gene>
    <name evidence="1" type="ORF">Pfra01_001207600</name>
</gene>
<name>A0A9W7CV84_9STRA</name>
<dbReference type="InterPro" id="IPR013785">
    <property type="entry name" value="Aldolase_TIM"/>
</dbReference>
<dbReference type="Proteomes" id="UP001165121">
    <property type="component" value="Unassembled WGS sequence"/>
</dbReference>
<organism evidence="1 2">
    <name type="scientific">Phytophthora fragariaefolia</name>
    <dbReference type="NCBI Taxonomy" id="1490495"/>
    <lineage>
        <taxon>Eukaryota</taxon>
        <taxon>Sar</taxon>
        <taxon>Stramenopiles</taxon>
        <taxon>Oomycota</taxon>
        <taxon>Peronosporomycetes</taxon>
        <taxon>Peronosporales</taxon>
        <taxon>Peronosporaceae</taxon>
        <taxon>Phytophthora</taxon>
    </lineage>
</organism>
<accession>A0A9W7CV84</accession>
<proteinExistence type="predicted"/>
<evidence type="ECO:0000313" key="2">
    <source>
        <dbReference type="Proteomes" id="UP001165121"/>
    </source>
</evidence>
<reference evidence="1" key="1">
    <citation type="submission" date="2023-04" db="EMBL/GenBank/DDBJ databases">
        <title>Phytophthora fragariaefolia NBRC 109709.</title>
        <authorList>
            <person name="Ichikawa N."/>
            <person name="Sato H."/>
            <person name="Tonouchi N."/>
        </authorList>
    </citation>
    <scope>NUCLEOTIDE SEQUENCE</scope>
    <source>
        <strain evidence="1">NBRC 109709</strain>
    </source>
</reference>
<dbReference type="PANTHER" id="PTHR22893:SF91">
    <property type="entry name" value="NADPH DEHYDROGENASE 2-RELATED"/>
    <property type="match status" value="1"/>
</dbReference>